<dbReference type="AlphaFoldDB" id="A0A9D4KEE1"/>
<dbReference type="Proteomes" id="UP000828390">
    <property type="component" value="Unassembled WGS sequence"/>
</dbReference>
<gene>
    <name evidence="1" type="ORF">DPMN_111087</name>
</gene>
<dbReference type="EMBL" id="JAIWYP010000004">
    <property type="protein sequence ID" value="KAH3837686.1"/>
    <property type="molecule type" value="Genomic_DNA"/>
</dbReference>
<proteinExistence type="predicted"/>
<name>A0A9D4KEE1_DREPO</name>
<keyword evidence="2" id="KW-1185">Reference proteome</keyword>
<evidence type="ECO:0000313" key="1">
    <source>
        <dbReference type="EMBL" id="KAH3837686.1"/>
    </source>
</evidence>
<reference evidence="1" key="2">
    <citation type="submission" date="2020-11" db="EMBL/GenBank/DDBJ databases">
        <authorList>
            <person name="McCartney M.A."/>
            <person name="Auch B."/>
            <person name="Kono T."/>
            <person name="Mallez S."/>
            <person name="Becker A."/>
            <person name="Gohl D.M."/>
            <person name="Silverstein K.A.T."/>
            <person name="Koren S."/>
            <person name="Bechman K.B."/>
            <person name="Herman A."/>
            <person name="Abrahante J.E."/>
            <person name="Garbe J."/>
        </authorList>
    </citation>
    <scope>NUCLEOTIDE SEQUENCE</scope>
    <source>
        <strain evidence="1">Duluth1</strain>
        <tissue evidence="1">Whole animal</tissue>
    </source>
</reference>
<accession>A0A9D4KEE1</accession>
<comment type="caution">
    <text evidence="1">The sequence shown here is derived from an EMBL/GenBank/DDBJ whole genome shotgun (WGS) entry which is preliminary data.</text>
</comment>
<evidence type="ECO:0000313" key="2">
    <source>
        <dbReference type="Proteomes" id="UP000828390"/>
    </source>
</evidence>
<protein>
    <submittedName>
        <fullName evidence="1">Uncharacterized protein</fullName>
    </submittedName>
</protein>
<organism evidence="1 2">
    <name type="scientific">Dreissena polymorpha</name>
    <name type="common">Zebra mussel</name>
    <name type="synonym">Mytilus polymorpha</name>
    <dbReference type="NCBI Taxonomy" id="45954"/>
    <lineage>
        <taxon>Eukaryota</taxon>
        <taxon>Metazoa</taxon>
        <taxon>Spiralia</taxon>
        <taxon>Lophotrochozoa</taxon>
        <taxon>Mollusca</taxon>
        <taxon>Bivalvia</taxon>
        <taxon>Autobranchia</taxon>
        <taxon>Heteroconchia</taxon>
        <taxon>Euheterodonta</taxon>
        <taxon>Imparidentia</taxon>
        <taxon>Neoheterodontei</taxon>
        <taxon>Myida</taxon>
        <taxon>Dreissenoidea</taxon>
        <taxon>Dreissenidae</taxon>
        <taxon>Dreissena</taxon>
    </lineage>
</organism>
<sequence length="79" mass="9322">MQRCQTDNERQEALKSQLRFRKGVLKQKYRDSKVFNFTQRSDIGKYTPLSVEELTQNLQTLIKDCLLETTQEKQNEGVP</sequence>
<reference evidence="1" key="1">
    <citation type="journal article" date="2019" name="bioRxiv">
        <title>The Genome of the Zebra Mussel, Dreissena polymorpha: A Resource for Invasive Species Research.</title>
        <authorList>
            <person name="McCartney M.A."/>
            <person name="Auch B."/>
            <person name="Kono T."/>
            <person name="Mallez S."/>
            <person name="Zhang Y."/>
            <person name="Obille A."/>
            <person name="Becker A."/>
            <person name="Abrahante J.E."/>
            <person name="Garbe J."/>
            <person name="Badalamenti J.P."/>
            <person name="Herman A."/>
            <person name="Mangelson H."/>
            <person name="Liachko I."/>
            <person name="Sullivan S."/>
            <person name="Sone E.D."/>
            <person name="Koren S."/>
            <person name="Silverstein K.A.T."/>
            <person name="Beckman K.B."/>
            <person name="Gohl D.M."/>
        </authorList>
    </citation>
    <scope>NUCLEOTIDE SEQUENCE</scope>
    <source>
        <strain evidence="1">Duluth1</strain>
        <tissue evidence="1">Whole animal</tissue>
    </source>
</reference>